<feature type="region of interest" description="Disordered" evidence="1">
    <location>
        <begin position="49"/>
        <end position="74"/>
    </location>
</feature>
<accession>A0ABM7M3K5</accession>
<proteinExistence type="predicted"/>
<evidence type="ECO:0000313" key="2">
    <source>
        <dbReference type="EMBL" id="BCJ46233.1"/>
    </source>
</evidence>
<evidence type="ECO:0000313" key="3">
    <source>
        <dbReference type="Proteomes" id="UP000676967"/>
    </source>
</evidence>
<dbReference type="EMBL" id="AP023356">
    <property type="protein sequence ID" value="BCJ46233.1"/>
    <property type="molecule type" value="Genomic_DNA"/>
</dbReference>
<gene>
    <name evidence="2" type="ORF">Aiant_68900</name>
</gene>
<name>A0ABM7M3K5_9ACTN</name>
<feature type="region of interest" description="Disordered" evidence="1">
    <location>
        <begin position="1"/>
        <end position="20"/>
    </location>
</feature>
<sequence>MTSCNRLIDGSAAETTRQDGVAADAGAAATTGSIATAATAVARHTDTLLMGPPRSVTGSASPPSMSPASGAADP</sequence>
<feature type="compositionally biased region" description="Low complexity" evidence="1">
    <location>
        <begin position="59"/>
        <end position="74"/>
    </location>
</feature>
<keyword evidence="3" id="KW-1185">Reference proteome</keyword>
<dbReference type="Proteomes" id="UP000676967">
    <property type="component" value="Chromosome"/>
</dbReference>
<protein>
    <submittedName>
        <fullName evidence="2">Uncharacterized protein</fullName>
    </submittedName>
</protein>
<evidence type="ECO:0000256" key="1">
    <source>
        <dbReference type="SAM" id="MobiDB-lite"/>
    </source>
</evidence>
<organism evidence="2 3">
    <name type="scientific">Actinoplanes ianthinogenes</name>
    <dbReference type="NCBI Taxonomy" id="122358"/>
    <lineage>
        <taxon>Bacteria</taxon>
        <taxon>Bacillati</taxon>
        <taxon>Actinomycetota</taxon>
        <taxon>Actinomycetes</taxon>
        <taxon>Micromonosporales</taxon>
        <taxon>Micromonosporaceae</taxon>
        <taxon>Actinoplanes</taxon>
    </lineage>
</organism>
<reference evidence="2 3" key="1">
    <citation type="submission" date="2020-08" db="EMBL/GenBank/DDBJ databases">
        <title>Whole genome shotgun sequence of Actinoplanes ianthinogenes NBRC 13996.</title>
        <authorList>
            <person name="Komaki H."/>
            <person name="Tamura T."/>
        </authorList>
    </citation>
    <scope>NUCLEOTIDE SEQUENCE [LARGE SCALE GENOMIC DNA]</scope>
    <source>
        <strain evidence="2 3">NBRC 13996</strain>
    </source>
</reference>